<evidence type="ECO:0000313" key="2">
    <source>
        <dbReference type="Proteomes" id="UP000007993"/>
    </source>
</evidence>
<organism evidence="1 2">
    <name type="scientific">Rhodopirellula baltica SH28</name>
    <dbReference type="NCBI Taxonomy" id="993517"/>
    <lineage>
        <taxon>Bacteria</taxon>
        <taxon>Pseudomonadati</taxon>
        <taxon>Planctomycetota</taxon>
        <taxon>Planctomycetia</taxon>
        <taxon>Pirellulales</taxon>
        <taxon>Pirellulaceae</taxon>
        <taxon>Rhodopirellula</taxon>
    </lineage>
</organism>
<name>K5C9I2_RHOBT</name>
<dbReference type="Proteomes" id="UP000007993">
    <property type="component" value="Unassembled WGS sequence"/>
</dbReference>
<proteinExistence type="predicted"/>
<gene>
    <name evidence="1" type="ORF">RBSH_04858</name>
</gene>
<dbReference type="AlphaFoldDB" id="K5C9I2"/>
<evidence type="ECO:0000313" key="1">
    <source>
        <dbReference type="EMBL" id="EKJ99774.1"/>
    </source>
</evidence>
<accession>K5C9I2</accession>
<dbReference type="EMBL" id="AMCW01000137">
    <property type="protein sequence ID" value="EKJ99774.1"/>
    <property type="molecule type" value="Genomic_DNA"/>
</dbReference>
<reference evidence="1 2" key="1">
    <citation type="journal article" date="2013" name="Mar. Genomics">
        <title>Expression of sulfatases in Rhodopirellula baltica and the diversity of sulfatases in the genus Rhodopirellula.</title>
        <authorList>
            <person name="Wegner C.E."/>
            <person name="Richter-Heitmann T."/>
            <person name="Klindworth A."/>
            <person name="Klockow C."/>
            <person name="Richter M."/>
            <person name="Achstetter T."/>
            <person name="Glockner F.O."/>
            <person name="Harder J."/>
        </authorList>
    </citation>
    <scope>NUCLEOTIDE SEQUENCE [LARGE SCALE GENOMIC DNA]</scope>
    <source>
        <strain evidence="1 2">SH28</strain>
    </source>
</reference>
<protein>
    <submittedName>
        <fullName evidence="1">Uncharacterized protein</fullName>
    </submittedName>
</protein>
<sequence length="61" mass="6930">MKTSATGELKRRQKRSFLFAHSISLALDSSRGCAECCTKCVQSIARWPRMNMTLQPRNLDV</sequence>
<dbReference type="PATRIC" id="fig|993517.3.peg.5275"/>
<comment type="caution">
    <text evidence="1">The sequence shown here is derived from an EMBL/GenBank/DDBJ whole genome shotgun (WGS) entry which is preliminary data.</text>
</comment>